<evidence type="ECO:0000313" key="2">
    <source>
        <dbReference type="EMBL" id="GBM69146.1"/>
    </source>
</evidence>
<keyword evidence="3" id="KW-1185">Reference proteome</keyword>
<proteinExistence type="predicted"/>
<evidence type="ECO:0000313" key="1">
    <source>
        <dbReference type="EMBL" id="GBM69037.1"/>
    </source>
</evidence>
<evidence type="ECO:0000313" key="3">
    <source>
        <dbReference type="Proteomes" id="UP000499080"/>
    </source>
</evidence>
<dbReference type="Proteomes" id="UP000499080">
    <property type="component" value="Unassembled WGS sequence"/>
</dbReference>
<gene>
    <name evidence="2" type="ORF">AVEN_158071_1</name>
    <name evidence="1" type="ORF">AVEN_57073_1</name>
</gene>
<reference evidence="1 3" key="1">
    <citation type="journal article" date="2019" name="Sci. Rep.">
        <title>Orb-weaving spider Araneus ventricosus genome elucidates the spidroin gene catalogue.</title>
        <authorList>
            <person name="Kono N."/>
            <person name="Nakamura H."/>
            <person name="Ohtoshi R."/>
            <person name="Moran D.A.P."/>
            <person name="Shinohara A."/>
            <person name="Yoshida Y."/>
            <person name="Fujiwara M."/>
            <person name="Mori M."/>
            <person name="Tomita M."/>
            <person name="Arakawa K."/>
        </authorList>
    </citation>
    <scope>NUCLEOTIDE SEQUENCE [LARGE SCALE GENOMIC DNA]</scope>
</reference>
<comment type="caution">
    <text evidence="1">The sequence shown here is derived from an EMBL/GenBank/DDBJ whole genome shotgun (WGS) entry which is preliminary data.</text>
</comment>
<accession>A0A4Y2HUB0</accession>
<sequence length="112" mass="12656">MLLLATRRFLDIAVHDMTPPQTPGAYNQGLSNQLGGCRVDECNNFNHRALGTHANAIPRTILNLPLPHGLNLRKNPKLKLEKFLNQNKHMPYLGNTLLKSLTFTDRNDKKTN</sequence>
<dbReference type="EMBL" id="BGPR01260186">
    <property type="protein sequence ID" value="GBM69037.1"/>
    <property type="molecule type" value="Genomic_DNA"/>
</dbReference>
<name>A0A4Y2HUB0_ARAVE</name>
<dbReference type="AlphaFoldDB" id="A0A4Y2HUB0"/>
<organism evidence="1 3">
    <name type="scientific">Araneus ventricosus</name>
    <name type="common">Orbweaver spider</name>
    <name type="synonym">Epeira ventricosa</name>
    <dbReference type="NCBI Taxonomy" id="182803"/>
    <lineage>
        <taxon>Eukaryota</taxon>
        <taxon>Metazoa</taxon>
        <taxon>Ecdysozoa</taxon>
        <taxon>Arthropoda</taxon>
        <taxon>Chelicerata</taxon>
        <taxon>Arachnida</taxon>
        <taxon>Araneae</taxon>
        <taxon>Araneomorphae</taxon>
        <taxon>Entelegynae</taxon>
        <taxon>Araneoidea</taxon>
        <taxon>Araneidae</taxon>
        <taxon>Araneus</taxon>
    </lineage>
</organism>
<dbReference type="EMBL" id="BGPR01260221">
    <property type="protein sequence ID" value="GBM69146.1"/>
    <property type="molecule type" value="Genomic_DNA"/>
</dbReference>
<protein>
    <submittedName>
        <fullName evidence="1">Uncharacterized protein</fullName>
    </submittedName>
</protein>